<protein>
    <submittedName>
        <fullName evidence="2">Uncharacterized protein</fullName>
    </submittedName>
</protein>
<evidence type="ECO:0000313" key="3">
    <source>
        <dbReference type="Proteomes" id="UP000076798"/>
    </source>
</evidence>
<feature type="compositionally biased region" description="Polar residues" evidence="1">
    <location>
        <begin position="9"/>
        <end position="29"/>
    </location>
</feature>
<gene>
    <name evidence="2" type="ORF">SISSUDRAFT_1067973</name>
</gene>
<feature type="compositionally biased region" description="Low complexity" evidence="1">
    <location>
        <begin position="111"/>
        <end position="135"/>
    </location>
</feature>
<dbReference type="EMBL" id="KV428743">
    <property type="protein sequence ID" value="KZT31202.1"/>
    <property type="molecule type" value="Genomic_DNA"/>
</dbReference>
<reference evidence="2 3" key="1">
    <citation type="journal article" date="2016" name="Mol. Biol. Evol.">
        <title>Comparative Genomics of Early-Diverging Mushroom-Forming Fungi Provides Insights into the Origins of Lignocellulose Decay Capabilities.</title>
        <authorList>
            <person name="Nagy L.G."/>
            <person name="Riley R."/>
            <person name="Tritt A."/>
            <person name="Adam C."/>
            <person name="Daum C."/>
            <person name="Floudas D."/>
            <person name="Sun H."/>
            <person name="Yadav J.S."/>
            <person name="Pangilinan J."/>
            <person name="Larsson K.H."/>
            <person name="Matsuura K."/>
            <person name="Barry K."/>
            <person name="Labutti K."/>
            <person name="Kuo R."/>
            <person name="Ohm R.A."/>
            <person name="Bhattacharya S.S."/>
            <person name="Shirouzu T."/>
            <person name="Yoshinaga Y."/>
            <person name="Martin F.M."/>
            <person name="Grigoriev I.V."/>
            <person name="Hibbett D.S."/>
        </authorList>
    </citation>
    <scope>NUCLEOTIDE SEQUENCE [LARGE SCALE GENOMIC DNA]</scope>
    <source>
        <strain evidence="2 3">HHB10207 ss-3</strain>
    </source>
</reference>
<organism evidence="2 3">
    <name type="scientific">Sistotremastrum suecicum HHB10207 ss-3</name>
    <dbReference type="NCBI Taxonomy" id="1314776"/>
    <lineage>
        <taxon>Eukaryota</taxon>
        <taxon>Fungi</taxon>
        <taxon>Dikarya</taxon>
        <taxon>Basidiomycota</taxon>
        <taxon>Agaricomycotina</taxon>
        <taxon>Agaricomycetes</taxon>
        <taxon>Sistotremastrales</taxon>
        <taxon>Sistotremastraceae</taxon>
        <taxon>Sistotremastrum</taxon>
    </lineage>
</organism>
<keyword evidence="3" id="KW-1185">Reference proteome</keyword>
<evidence type="ECO:0000256" key="1">
    <source>
        <dbReference type="SAM" id="MobiDB-lite"/>
    </source>
</evidence>
<feature type="region of interest" description="Disordered" evidence="1">
    <location>
        <begin position="1"/>
        <end position="34"/>
    </location>
</feature>
<dbReference type="Proteomes" id="UP000076798">
    <property type="component" value="Unassembled WGS sequence"/>
</dbReference>
<proteinExistence type="predicted"/>
<sequence length="285" mass="30264">MSDPAPTLPNVNRDSIPITQHSDTGNTSRATRHPKGICSGKGGCRNVHPYSDLPGDLCAKCMDLLGLQPGSAEYNSIMNQTQCSLCGCYSPRISNPCGACILMGPPAGTASQSLPLSSQAPSSTPSHSLPSHPGLTPIPPPQLPSTATRDQLVAAAVQLGVSQTTQKRFAPGPFSLAGVANHMAQKVSERLDTNTLDALRSTMVGAASEASICVVIHPYLDGKKKPTFGALSKSYPETFRVPDILIDVCQIWNASWLKMSRSNAEIRPDHIRLFFNANTAPEPHS</sequence>
<name>A0A165WIS8_9AGAM</name>
<evidence type="ECO:0000313" key="2">
    <source>
        <dbReference type="EMBL" id="KZT31202.1"/>
    </source>
</evidence>
<dbReference type="AlphaFoldDB" id="A0A165WIS8"/>
<accession>A0A165WIS8</accession>
<feature type="region of interest" description="Disordered" evidence="1">
    <location>
        <begin position="111"/>
        <end position="146"/>
    </location>
</feature>